<reference evidence="18" key="1">
    <citation type="submission" date="2023-07" db="EMBL/GenBank/DDBJ databases">
        <title>Genome content predicts the carbon catabolic preferences of heterotrophic bacteria.</title>
        <authorList>
            <person name="Gralka M."/>
        </authorList>
    </citation>
    <scope>NUCLEOTIDE SEQUENCE</scope>
    <source>
        <strain evidence="18">E2R20</strain>
    </source>
</reference>
<protein>
    <recommendedName>
        <fullName evidence="4 11">Pyruvate, phosphate dikinase</fullName>
        <ecNumber evidence="3 11">2.7.9.1</ecNumber>
    </recommendedName>
</protein>
<keyword evidence="9" id="KW-0067">ATP-binding</keyword>
<evidence type="ECO:0000313" key="18">
    <source>
        <dbReference type="EMBL" id="MDO6572781.1"/>
    </source>
</evidence>
<evidence type="ECO:0000256" key="10">
    <source>
        <dbReference type="ARBA" id="ARBA00022842"/>
    </source>
</evidence>
<dbReference type="Gene3D" id="1.20.80.30">
    <property type="match status" value="1"/>
</dbReference>
<proteinExistence type="inferred from homology"/>
<evidence type="ECO:0000256" key="5">
    <source>
        <dbReference type="ARBA" id="ARBA00022679"/>
    </source>
</evidence>
<feature type="domain" description="PEP-utilising enzyme C-terminal" evidence="17">
    <location>
        <begin position="519"/>
        <end position="868"/>
    </location>
</feature>
<evidence type="ECO:0000256" key="13">
    <source>
        <dbReference type="PIRSR" id="PIRSR000853-2"/>
    </source>
</evidence>
<dbReference type="InterPro" id="IPR000121">
    <property type="entry name" value="PEP_util_C"/>
</dbReference>
<dbReference type="GO" id="GO:0005524">
    <property type="term" value="F:ATP binding"/>
    <property type="evidence" value="ECO:0007669"/>
    <property type="project" value="UniProtKB-UniRule"/>
</dbReference>
<dbReference type="SUPFAM" id="SSF52009">
    <property type="entry name" value="Phosphohistidine domain"/>
    <property type="match status" value="1"/>
</dbReference>
<evidence type="ECO:0000256" key="7">
    <source>
        <dbReference type="ARBA" id="ARBA00022741"/>
    </source>
</evidence>
<dbReference type="SUPFAM" id="SSF56059">
    <property type="entry name" value="Glutathione synthetase ATP-binding domain-like"/>
    <property type="match status" value="1"/>
</dbReference>
<feature type="domain" description="Pyruvate phosphate dikinase AMP/ATP-binding" evidence="16">
    <location>
        <begin position="304"/>
        <end position="347"/>
    </location>
</feature>
<dbReference type="Pfam" id="PF00391">
    <property type="entry name" value="PEP-utilizers"/>
    <property type="match status" value="1"/>
</dbReference>
<dbReference type="InterPro" id="IPR018274">
    <property type="entry name" value="PEP_util_AS"/>
</dbReference>
<dbReference type="SUPFAM" id="SSF51621">
    <property type="entry name" value="Phosphoenolpyruvate/pyruvate domain"/>
    <property type="match status" value="1"/>
</dbReference>
<dbReference type="Pfam" id="PF01326">
    <property type="entry name" value="PPDK_N"/>
    <property type="match status" value="2"/>
</dbReference>
<dbReference type="InterPro" id="IPR040442">
    <property type="entry name" value="Pyrv_kinase-like_dom_sf"/>
</dbReference>
<keyword evidence="7" id="KW-0547">Nucleotide-binding</keyword>
<dbReference type="Gene3D" id="1.10.189.10">
    <property type="entry name" value="Pyruvate Phosphate Dikinase, domain 2"/>
    <property type="match status" value="1"/>
</dbReference>
<dbReference type="GO" id="GO:0050242">
    <property type="term" value="F:pyruvate, phosphate dikinase activity"/>
    <property type="evidence" value="ECO:0007669"/>
    <property type="project" value="UniProtKB-UniRule"/>
</dbReference>
<organism evidence="18 19">
    <name type="scientific">Staphylococcus pasteuri_A</name>
    <dbReference type="NCBI Taxonomy" id="3062664"/>
    <lineage>
        <taxon>Bacteria</taxon>
        <taxon>Bacillati</taxon>
        <taxon>Bacillota</taxon>
        <taxon>Bacilli</taxon>
        <taxon>Bacillales</taxon>
        <taxon>Staphylococcaceae</taxon>
        <taxon>Staphylococcus</taxon>
    </lineage>
</organism>
<evidence type="ECO:0000256" key="8">
    <source>
        <dbReference type="ARBA" id="ARBA00022777"/>
    </source>
</evidence>
<dbReference type="PANTHER" id="PTHR22931:SF9">
    <property type="entry name" value="PYRUVATE, PHOSPHATE DIKINASE 1, CHLOROPLASTIC"/>
    <property type="match status" value="1"/>
</dbReference>
<comment type="catalytic activity">
    <reaction evidence="11">
        <text>pyruvate + phosphate + ATP = phosphoenolpyruvate + AMP + diphosphate + H(+)</text>
        <dbReference type="Rhea" id="RHEA:10756"/>
        <dbReference type="ChEBI" id="CHEBI:15361"/>
        <dbReference type="ChEBI" id="CHEBI:15378"/>
        <dbReference type="ChEBI" id="CHEBI:30616"/>
        <dbReference type="ChEBI" id="CHEBI:33019"/>
        <dbReference type="ChEBI" id="CHEBI:43474"/>
        <dbReference type="ChEBI" id="CHEBI:58702"/>
        <dbReference type="ChEBI" id="CHEBI:456215"/>
        <dbReference type="EC" id="2.7.9.1"/>
    </reaction>
</comment>
<keyword evidence="19" id="KW-1185">Reference proteome</keyword>
<keyword evidence="5 18" id="KW-0808">Transferase</keyword>
<feature type="binding site" evidence="13">
    <location>
        <position position="769"/>
    </location>
    <ligand>
        <name>substrate</name>
    </ligand>
</feature>
<dbReference type="NCBIfam" id="NF004531">
    <property type="entry name" value="PRK05878.1"/>
    <property type="match status" value="1"/>
</dbReference>
<dbReference type="InterPro" id="IPR013815">
    <property type="entry name" value="ATP_grasp_subdomain_1"/>
</dbReference>
<dbReference type="GO" id="GO:0016301">
    <property type="term" value="F:kinase activity"/>
    <property type="evidence" value="ECO:0007669"/>
    <property type="project" value="UniProtKB-UniRule"/>
</dbReference>
<dbReference type="PANTHER" id="PTHR22931">
    <property type="entry name" value="PHOSPHOENOLPYRUVATE DIKINASE-RELATED"/>
    <property type="match status" value="1"/>
</dbReference>
<dbReference type="InterPro" id="IPR023151">
    <property type="entry name" value="PEP_util_CS"/>
</dbReference>
<evidence type="ECO:0000256" key="9">
    <source>
        <dbReference type="ARBA" id="ARBA00022840"/>
    </source>
</evidence>
<feature type="binding site" evidence="13">
    <location>
        <position position="768"/>
    </location>
    <ligand>
        <name>substrate</name>
    </ligand>
</feature>
<evidence type="ECO:0000256" key="12">
    <source>
        <dbReference type="PIRSR" id="PIRSR000853-1"/>
    </source>
</evidence>
<gene>
    <name evidence="18" type="primary">ppdK</name>
    <name evidence="18" type="ORF">Q4528_01265</name>
</gene>
<evidence type="ECO:0000259" key="15">
    <source>
        <dbReference type="Pfam" id="PF00391"/>
    </source>
</evidence>
<evidence type="ECO:0000256" key="14">
    <source>
        <dbReference type="PIRSR" id="PIRSR000853-3"/>
    </source>
</evidence>
<dbReference type="EMBL" id="JAUOQO010000001">
    <property type="protein sequence ID" value="MDO6572781.1"/>
    <property type="molecule type" value="Genomic_DNA"/>
</dbReference>
<evidence type="ECO:0000313" key="19">
    <source>
        <dbReference type="Proteomes" id="UP001170310"/>
    </source>
</evidence>
<evidence type="ECO:0000256" key="6">
    <source>
        <dbReference type="ARBA" id="ARBA00022723"/>
    </source>
</evidence>
<evidence type="ECO:0000256" key="11">
    <source>
        <dbReference type="PIRNR" id="PIRNR000853"/>
    </source>
</evidence>
<dbReference type="Gene3D" id="3.20.20.60">
    <property type="entry name" value="Phosphoenolpyruvate-binding domains"/>
    <property type="match status" value="1"/>
</dbReference>
<feature type="binding site" evidence="13">
    <location>
        <position position="767"/>
    </location>
    <ligand>
        <name>substrate</name>
    </ligand>
</feature>
<feature type="binding site" evidence="13">
    <location>
        <position position="618"/>
    </location>
    <ligand>
        <name>substrate</name>
    </ligand>
</feature>
<dbReference type="InterPro" id="IPR010121">
    <property type="entry name" value="Pyruvate_phosphate_dikinase"/>
</dbReference>
<dbReference type="Gene3D" id="3.50.30.10">
    <property type="entry name" value="Phosphohistidine domain"/>
    <property type="match status" value="1"/>
</dbReference>
<dbReference type="AlphaFoldDB" id="A0AAW7YKU7"/>
<evidence type="ECO:0000256" key="2">
    <source>
        <dbReference type="ARBA" id="ARBA00007837"/>
    </source>
</evidence>
<dbReference type="GO" id="GO:0046872">
    <property type="term" value="F:metal ion binding"/>
    <property type="evidence" value="ECO:0007669"/>
    <property type="project" value="UniProtKB-UniRule"/>
</dbReference>
<dbReference type="Gene3D" id="3.30.1490.20">
    <property type="entry name" value="ATP-grasp fold, A domain"/>
    <property type="match status" value="1"/>
</dbReference>
<feature type="domain" description="PEP-utilising enzyme mobile" evidence="15">
    <location>
        <begin position="423"/>
        <end position="504"/>
    </location>
</feature>
<keyword evidence="10 14" id="KW-0460">Magnesium</keyword>
<evidence type="ECO:0000256" key="1">
    <source>
        <dbReference type="ARBA" id="ARBA00001946"/>
    </source>
</evidence>
<dbReference type="PROSITE" id="PS00742">
    <property type="entry name" value="PEP_ENZYMES_2"/>
    <property type="match status" value="1"/>
</dbReference>
<dbReference type="InterPro" id="IPR015813">
    <property type="entry name" value="Pyrv/PenolPyrv_kinase-like_dom"/>
</dbReference>
<dbReference type="RefSeq" id="WP_046466959.1">
    <property type="nucleotide sequence ID" value="NZ_JAUOQO010000001.1"/>
</dbReference>
<keyword evidence="6 14" id="KW-0479">Metal-binding</keyword>
<accession>A0AAW7YKU7</accession>
<comment type="caution">
    <text evidence="18">The sequence shown here is derived from an EMBL/GenBank/DDBJ whole genome shotgun (WGS) entry which is preliminary data.</text>
</comment>
<keyword evidence="18" id="KW-0670">Pyruvate</keyword>
<evidence type="ECO:0000256" key="3">
    <source>
        <dbReference type="ARBA" id="ARBA00011994"/>
    </source>
</evidence>
<sequence length="876" mass="97575">MEKLIYAFDEGNKTMKDLLGGKGANLSEMKRLGLPVPDGFTITTAACIDYLKQGGQLSDNVTSQLQEHLNTFSNRTGKSFSSQEDLLLVSVRSGAKISMPGMMDTILNLGLNDENVEKLANKTNDARFAYDCYRRLLQMFGDVVYGVPMNRFDTYFDNYKKEHQFESDADITADGLKHICEKYKDIYMEYGSKPFPQDPYKQLKEAIEAVFKSWDNDRARVYRDLNDIPHDIGTAVNIQEMVFGNSGEQSGTGVAFTRNPVTGENKLFGEYLLNAQGEDVVAGIRTPQDINTLKDQMPDVHKNFVEVTKQLETHYKDLQDIEFTIENGQLYLLQTRNGKRTARAAIKVAVDLVNEGLISKEEAVTQVDVKSIETLLHPNFKEESLKQATVISKMGLPASPGAATGQLVFSAEEAKEQAESGNKVILMRPETSPEDIEGMVASEAIVTTHGGMTSHAAVVARGMGKCCVTGCSDVEIDTVNKTVNYPNGDVLREGDIVSVDGSAGDLYLGEIETVSAEHSDEFEQFMQWSEETARLQVRMNAETPQDIKSGYEFNAKGIGLVRTEHMFFGAERLVEMRRFILASNYEERVEALNKIKTYQIEDFESIFKLSDGRPTIVRLLDPPLHEFLPASEEDIQIVAKQLDVSTDYLKRRINDLNEVNPMLGHRGCRLAVTYPELYEMQVEAIMSSVFNLQQQGIESQPEIMIPLVSTVEEFTTLKKQLITTINDLENETNSKVPYLIGTMIETPRACLIAGQLAQHCDFFSFGTNDLTQLTYGFSRDDAGKFINVYTENNILQLDPFQSLDNDGVGQLINLAVTNAKQVNPSIKIGVCGELGGDAKSIHRFNQLSIDYVSCSPFRVPGAILATAQSQAEESER</sequence>
<dbReference type="PIRSF" id="PIRSF000853">
    <property type="entry name" value="PPDK"/>
    <property type="match status" value="1"/>
</dbReference>
<dbReference type="NCBIfam" id="TIGR01828">
    <property type="entry name" value="pyru_phos_dikin"/>
    <property type="match status" value="1"/>
</dbReference>
<comment type="similarity">
    <text evidence="2 11">Belongs to the PEP-utilizing enzyme family.</text>
</comment>
<feature type="binding site" evidence="13">
    <location>
        <position position="745"/>
    </location>
    <ligand>
        <name>substrate</name>
    </ligand>
</feature>
<feature type="binding site" evidence="13">
    <location>
        <position position="766"/>
    </location>
    <ligand>
        <name>substrate</name>
    </ligand>
</feature>
<evidence type="ECO:0000256" key="4">
    <source>
        <dbReference type="ARBA" id="ARBA00020138"/>
    </source>
</evidence>
<dbReference type="Gene3D" id="3.30.470.20">
    <property type="entry name" value="ATP-grasp fold, B domain"/>
    <property type="match status" value="1"/>
</dbReference>
<dbReference type="EC" id="2.7.9.1" evidence="3 11"/>
<feature type="active site" description="Proton donor" evidence="12">
    <location>
        <position position="831"/>
    </location>
</feature>
<keyword evidence="8" id="KW-0418">Kinase</keyword>
<name>A0AAW7YKU7_9STAP</name>
<dbReference type="Pfam" id="PF02896">
    <property type="entry name" value="PEP-utilizers_C"/>
    <property type="match status" value="1"/>
</dbReference>
<comment type="cofactor">
    <cofactor evidence="1 11 14">
        <name>Mg(2+)</name>
        <dbReference type="ChEBI" id="CHEBI:18420"/>
    </cofactor>
</comment>
<feature type="binding site" evidence="14">
    <location>
        <position position="769"/>
    </location>
    <ligand>
        <name>Mg(2+)</name>
        <dbReference type="ChEBI" id="CHEBI:18420"/>
    </ligand>
</feature>
<dbReference type="InterPro" id="IPR002192">
    <property type="entry name" value="PPDK_AMP/ATP-bd"/>
</dbReference>
<dbReference type="PROSITE" id="PS00370">
    <property type="entry name" value="PEP_ENZYMES_PHOS_SITE"/>
    <property type="match status" value="1"/>
</dbReference>
<dbReference type="InterPro" id="IPR008279">
    <property type="entry name" value="PEP-util_enz_mobile_dom"/>
</dbReference>
<evidence type="ECO:0000259" key="16">
    <source>
        <dbReference type="Pfam" id="PF01326"/>
    </source>
</evidence>
<dbReference type="Proteomes" id="UP001170310">
    <property type="component" value="Unassembled WGS sequence"/>
</dbReference>
<evidence type="ECO:0000259" key="17">
    <source>
        <dbReference type="Pfam" id="PF02896"/>
    </source>
</evidence>
<feature type="binding site" evidence="13">
    <location>
        <position position="562"/>
    </location>
    <ligand>
        <name>substrate</name>
    </ligand>
</feature>
<feature type="domain" description="Pyruvate phosphate dikinase AMP/ATP-binding" evidence="16">
    <location>
        <begin position="59"/>
        <end position="298"/>
    </location>
</feature>
<feature type="active site" description="Tele-phosphohistidine intermediate" evidence="12">
    <location>
        <position position="455"/>
    </location>
</feature>
<dbReference type="InterPro" id="IPR036637">
    <property type="entry name" value="Phosphohistidine_dom_sf"/>
</dbReference>
<feature type="binding site" evidence="14">
    <location>
        <position position="745"/>
    </location>
    <ligand>
        <name>Mg(2+)</name>
        <dbReference type="ChEBI" id="CHEBI:18420"/>
    </ligand>
</feature>